<evidence type="ECO:0000313" key="3">
    <source>
        <dbReference type="EMBL" id="KAI7743060.1"/>
    </source>
</evidence>
<dbReference type="PANTHER" id="PTHR46034:SF7">
    <property type="entry name" value="INFLUENZA VIRUS NS1A-BINDING PROTEIN"/>
    <property type="match status" value="1"/>
</dbReference>
<dbReference type="Pfam" id="PF01344">
    <property type="entry name" value="Kelch_1"/>
    <property type="match status" value="5"/>
</dbReference>
<accession>A0AAD5CLL8</accession>
<evidence type="ECO:0000259" key="2">
    <source>
        <dbReference type="PROSITE" id="PS51222"/>
    </source>
</evidence>
<dbReference type="SUPFAM" id="SSF50965">
    <property type="entry name" value="Galactose oxidase, central domain"/>
    <property type="match status" value="1"/>
</dbReference>
<dbReference type="GO" id="GO:0034976">
    <property type="term" value="P:response to endoplasmic reticulum stress"/>
    <property type="evidence" value="ECO:0007669"/>
    <property type="project" value="InterPro"/>
</dbReference>
<feature type="region of interest" description="Disordered" evidence="1">
    <location>
        <begin position="245"/>
        <end position="275"/>
    </location>
</feature>
<dbReference type="InterPro" id="IPR013989">
    <property type="entry name" value="Dev_and_cell_death_domain"/>
</dbReference>
<dbReference type="PROSITE" id="PS51222">
    <property type="entry name" value="DCD"/>
    <property type="match status" value="1"/>
</dbReference>
<gene>
    <name evidence="3" type="ORF">M8C21_007109</name>
</gene>
<keyword evidence="4" id="KW-1185">Reference proteome</keyword>
<dbReference type="SMART" id="SM00767">
    <property type="entry name" value="DCD"/>
    <property type="match status" value="1"/>
</dbReference>
<dbReference type="Proteomes" id="UP001206925">
    <property type="component" value="Unassembled WGS sequence"/>
</dbReference>
<dbReference type="InterPro" id="IPR006652">
    <property type="entry name" value="Kelch_1"/>
</dbReference>
<dbReference type="InterPro" id="IPR015915">
    <property type="entry name" value="Kelch-typ_b-propeller"/>
</dbReference>
<sequence length="648" mass="71804">MGARKKESNYGPSNNRNLGKSQLGGVIFGATNLTINECLSKQLFGLPKEHLEYVEKISPGLPLFLFNYTDKKLHGIFEAASHGQKDIDPYAWTIEGKQRTPFPAQVQVRLQSARQPLTETQFKPAIADNYYNRVHFWFELDHSQTNRLLSLFSSQPVAASLFTTNFPFLPKKVETGLKEKKLCMSFSGNTVNSNTLDERLGTVVKDEKEQVCMKLKELALNRKIINPPPTAREDEAARVKLYPHSATREDETARKNVEPPSAAHEDDMTVGTSTSSMEDPIIAQLSEKVDYLMAFITEQNYKIEYLEKRVIFLEQNLAPQNEIQCLKDPSMPGPSEESHAINGITSANESDLGNSPDINLDSCDDLIFLVGGYDGMSWFSSLDAYSPSNNCIKSLKPMNTARCYAPVSVLNGELYVFGGGTRGVWYDTVESYDPIVNEWTSRPALNAKKGSLAGATLNGKIYAVGGGSDDIFYSAVEMLDLDIGAWIPSRSMLHKRFSLAAAELNGAIYAVGGYDGTSYLKSAERFDPREHSWTTIESMNTMRGCPCLVVLNEKLYVVGGFDGNEMVPTVEIYDPRRGSWMIGEPMKYPRGFSAAAVVKESIYVFGGLKSGDEINHTVECYKEGQGWENVDAKAAGRRCFFSAVGLSS</sequence>
<reference evidence="3" key="1">
    <citation type="submission" date="2022-06" db="EMBL/GenBank/DDBJ databases">
        <title>Uncovering the hologenomic basis of an extraordinary plant invasion.</title>
        <authorList>
            <person name="Bieker V.C."/>
            <person name="Martin M.D."/>
            <person name="Gilbert T."/>
            <person name="Hodgins K."/>
            <person name="Battlay P."/>
            <person name="Petersen B."/>
            <person name="Wilson J."/>
        </authorList>
    </citation>
    <scope>NUCLEOTIDE SEQUENCE</scope>
    <source>
        <strain evidence="3">AA19_3_7</strain>
        <tissue evidence="3">Leaf</tissue>
    </source>
</reference>
<dbReference type="InterPro" id="IPR044832">
    <property type="entry name" value="NRP-like"/>
</dbReference>
<dbReference type="PANTHER" id="PTHR46034">
    <property type="match status" value="1"/>
</dbReference>
<name>A0AAD5CLL8_AMBAR</name>
<dbReference type="EMBL" id="JAMZMK010007829">
    <property type="protein sequence ID" value="KAI7743060.1"/>
    <property type="molecule type" value="Genomic_DNA"/>
</dbReference>
<dbReference type="Pfam" id="PF10539">
    <property type="entry name" value="Dev_Cell_Death"/>
    <property type="match status" value="1"/>
</dbReference>
<proteinExistence type="predicted"/>
<organism evidence="3 4">
    <name type="scientific">Ambrosia artemisiifolia</name>
    <name type="common">Common ragweed</name>
    <dbReference type="NCBI Taxonomy" id="4212"/>
    <lineage>
        <taxon>Eukaryota</taxon>
        <taxon>Viridiplantae</taxon>
        <taxon>Streptophyta</taxon>
        <taxon>Embryophyta</taxon>
        <taxon>Tracheophyta</taxon>
        <taxon>Spermatophyta</taxon>
        <taxon>Magnoliopsida</taxon>
        <taxon>eudicotyledons</taxon>
        <taxon>Gunneridae</taxon>
        <taxon>Pentapetalae</taxon>
        <taxon>asterids</taxon>
        <taxon>campanulids</taxon>
        <taxon>Asterales</taxon>
        <taxon>Asteraceae</taxon>
        <taxon>Asteroideae</taxon>
        <taxon>Heliantheae alliance</taxon>
        <taxon>Heliantheae</taxon>
        <taxon>Ambrosia</taxon>
    </lineage>
</organism>
<protein>
    <recommendedName>
        <fullName evidence="2">DCD domain-containing protein</fullName>
    </recommendedName>
</protein>
<dbReference type="InterPro" id="IPR011043">
    <property type="entry name" value="Gal_Oxase/kelch_b-propeller"/>
</dbReference>
<dbReference type="SMART" id="SM00612">
    <property type="entry name" value="Kelch"/>
    <property type="match status" value="6"/>
</dbReference>
<feature type="compositionally biased region" description="Basic and acidic residues" evidence="1">
    <location>
        <begin position="246"/>
        <end position="267"/>
    </location>
</feature>
<evidence type="ECO:0000256" key="1">
    <source>
        <dbReference type="SAM" id="MobiDB-lite"/>
    </source>
</evidence>
<evidence type="ECO:0000313" key="4">
    <source>
        <dbReference type="Proteomes" id="UP001206925"/>
    </source>
</evidence>
<dbReference type="Gene3D" id="2.120.10.80">
    <property type="entry name" value="Kelch-type beta propeller"/>
    <property type="match status" value="2"/>
</dbReference>
<dbReference type="AlphaFoldDB" id="A0AAD5CLL8"/>
<comment type="caution">
    <text evidence="3">The sequence shown here is derived from an EMBL/GenBank/DDBJ whole genome shotgun (WGS) entry which is preliminary data.</text>
</comment>
<feature type="domain" description="DCD" evidence="2">
    <location>
        <begin position="21"/>
        <end position="154"/>
    </location>
</feature>